<dbReference type="Pfam" id="PF00580">
    <property type="entry name" value="UvrD-helicase"/>
    <property type="match status" value="1"/>
</dbReference>
<comment type="catalytic activity">
    <reaction evidence="9">
        <text>ATP + H2O = ADP + phosphate + H(+)</text>
        <dbReference type="Rhea" id="RHEA:13065"/>
        <dbReference type="ChEBI" id="CHEBI:15377"/>
        <dbReference type="ChEBI" id="CHEBI:15378"/>
        <dbReference type="ChEBI" id="CHEBI:30616"/>
        <dbReference type="ChEBI" id="CHEBI:43474"/>
        <dbReference type="ChEBI" id="CHEBI:456216"/>
        <dbReference type="EC" id="5.6.2.4"/>
    </reaction>
</comment>
<feature type="domain" description="UvrD-like helicase ATP-binding" evidence="11">
    <location>
        <begin position="8"/>
        <end position="431"/>
    </location>
</feature>
<comment type="caution">
    <text evidence="13">The sequence shown here is derived from an EMBL/GenBank/DDBJ whole genome shotgun (WGS) entry which is preliminary data.</text>
</comment>
<dbReference type="GO" id="GO:0016887">
    <property type="term" value="F:ATP hydrolysis activity"/>
    <property type="evidence" value="ECO:0007669"/>
    <property type="project" value="RHEA"/>
</dbReference>
<gene>
    <name evidence="13" type="ORF">EAH76_10790</name>
</gene>
<keyword evidence="2 10" id="KW-0378">Hydrolase</keyword>
<evidence type="ECO:0000259" key="11">
    <source>
        <dbReference type="PROSITE" id="PS51198"/>
    </source>
</evidence>
<comment type="catalytic activity">
    <reaction evidence="6">
        <text>Couples ATP hydrolysis with the unwinding of duplex DNA by translocating in the 3'-5' direction.</text>
        <dbReference type="EC" id="5.6.2.4"/>
    </reaction>
</comment>
<dbReference type="PROSITE" id="PS51198">
    <property type="entry name" value="UVRD_HELICASE_ATP_BIND"/>
    <property type="match status" value="1"/>
</dbReference>
<feature type="domain" description="UvrD-like helicase C-terminal" evidence="12">
    <location>
        <begin position="432"/>
        <end position="712"/>
    </location>
</feature>
<evidence type="ECO:0000313" key="14">
    <source>
        <dbReference type="Proteomes" id="UP000319931"/>
    </source>
</evidence>
<accession>A0A502G099</accession>
<dbReference type="Proteomes" id="UP000319931">
    <property type="component" value="Unassembled WGS sequence"/>
</dbReference>
<dbReference type="EMBL" id="RCZC01000002">
    <property type="protein sequence ID" value="TPG55051.1"/>
    <property type="molecule type" value="Genomic_DNA"/>
</dbReference>
<evidence type="ECO:0000256" key="6">
    <source>
        <dbReference type="ARBA" id="ARBA00034617"/>
    </source>
</evidence>
<keyword evidence="14" id="KW-1185">Reference proteome</keyword>
<dbReference type="EC" id="5.6.2.4" evidence="7"/>
<dbReference type="SUPFAM" id="SSF52540">
    <property type="entry name" value="P-loop containing nucleoside triphosphate hydrolases"/>
    <property type="match status" value="1"/>
</dbReference>
<dbReference type="InterPro" id="IPR000212">
    <property type="entry name" value="DNA_helicase_UvrD/REP"/>
</dbReference>
<name>A0A502G099_9SPHN</name>
<keyword evidence="1 10" id="KW-0547">Nucleotide-binding</keyword>
<evidence type="ECO:0000256" key="8">
    <source>
        <dbReference type="ARBA" id="ARBA00034923"/>
    </source>
</evidence>
<dbReference type="InterPro" id="IPR014017">
    <property type="entry name" value="DNA_helicase_UvrD-like_C"/>
</dbReference>
<keyword evidence="3 10" id="KW-0347">Helicase</keyword>
<dbReference type="AlphaFoldDB" id="A0A502G099"/>
<evidence type="ECO:0000259" key="12">
    <source>
        <dbReference type="PROSITE" id="PS51217"/>
    </source>
</evidence>
<dbReference type="PROSITE" id="PS51217">
    <property type="entry name" value="UVRD_HELICASE_CTER"/>
    <property type="match status" value="1"/>
</dbReference>
<dbReference type="Gene3D" id="3.40.50.300">
    <property type="entry name" value="P-loop containing nucleotide triphosphate hydrolases"/>
    <property type="match status" value="4"/>
</dbReference>
<evidence type="ECO:0000256" key="10">
    <source>
        <dbReference type="PROSITE-ProRule" id="PRU00560"/>
    </source>
</evidence>
<dbReference type="GO" id="GO:0000725">
    <property type="term" value="P:recombinational repair"/>
    <property type="evidence" value="ECO:0007669"/>
    <property type="project" value="TreeGrafter"/>
</dbReference>
<dbReference type="PANTHER" id="PTHR11070">
    <property type="entry name" value="UVRD / RECB / PCRA DNA HELICASE FAMILY MEMBER"/>
    <property type="match status" value="1"/>
</dbReference>
<evidence type="ECO:0000313" key="13">
    <source>
        <dbReference type="EMBL" id="TPG55051.1"/>
    </source>
</evidence>
<sequence>MVRLCHAMPRARPVMTENAVLNPVNTIVASAGTGKTYRLVEDIAAAVIAGMPPHRVLATTFTKKAAAELAGRVRARLISAGHPQLGAAMLSARIGTVNSVCGTLIAEFAFEMGFAPVADVIAEDQQAAIFARAAGPVIEAHGRAISDIAERLGIPARSYAGQGRKVSGWHDEVFRIVDLARSNGIAADRLALSAARSSAGLLALFPEPTRTAQDLDNALKAALQTCIAQINQTRDSLKAGTVKEILTVEKALRALDNGDALAWADWARLTKVGSIKADAALFTDVLAAAVEHPSHPRLRDDIDQYIRLMFECAREAMAAYDAYKRARGLVDFVDQEMLALDIVRAPQNAERLKELIGAVFVDEYQDSSPIQIAIFSALARVAGANLWVGDPKQSIYGFRDADPALTSTAAAAITAASDGTVNFLRRSYRTRPQLATFVNAAITPNMLRAGMTVDEIAFDGCERPELEGTPAALSVWSVAGKNKNDRAALLAARVAGLLDEATTWPVTNKDNTTRPAHGGDIAILCRGNAQVIDLAVALAQHGVKVAVDQPGLIDQPEIELILAAFRWIADSSDSLALAELARLSSDDDLWFEHVFEGDARDKLADALPFATALGAIRERAASYTPAEVLDAVLHVDTLMASLLRWGDAERRLQNIEALRGLMILYQDEQRSERQAATLAGASAWLAERGDARQPPSRDPQAVNILTYHAAKGLEWPIVILAALDDPAKAWPFGVSAEDETPPHWADPLAARILSYWPWPYGEQRAKVHLDEAAAQSPQGADAMRDERLERVRLLYVGLTRARDHLALAVTSDKQPWLCELTGDDDAPLIAAQAGMPLSVAGTAIPTRDQPTPATIAETPPAPPTEYARVPVAPVDHLPLRVRPSATRFDGLTVKLTLGERLGPRFALTGDPDLQLLGEAVHRFLAADNVTAAPDVRLKRAGAMLARWGAPQLRGEDLVEISNRLHAFITRQFPDGTRHDEWPVHALENGQVIAGRLDLLIDLGDGYAIIDHKSFPGSMAVDSDRLRAFAGQVELYARALGQITGRTRFEYWLHQPVSGMMSRVEF</sequence>
<dbReference type="GO" id="GO:0005524">
    <property type="term" value="F:ATP binding"/>
    <property type="evidence" value="ECO:0007669"/>
    <property type="project" value="UniProtKB-UniRule"/>
</dbReference>
<reference evidence="13 14" key="1">
    <citation type="journal article" date="2019" name="Environ. Microbiol.">
        <title>Species interactions and distinct microbial communities in high Arctic permafrost affected cryosols are associated with the CH4 and CO2 gas fluxes.</title>
        <authorList>
            <person name="Altshuler I."/>
            <person name="Hamel J."/>
            <person name="Turney S."/>
            <person name="Magnuson E."/>
            <person name="Levesque R."/>
            <person name="Greer C."/>
            <person name="Whyte L.G."/>
        </authorList>
    </citation>
    <scope>NUCLEOTIDE SEQUENCE [LARGE SCALE GENOMIC DNA]</scope>
    <source>
        <strain evidence="13 14">E6.1</strain>
    </source>
</reference>
<proteinExistence type="predicted"/>
<evidence type="ECO:0000256" key="7">
    <source>
        <dbReference type="ARBA" id="ARBA00034808"/>
    </source>
</evidence>
<organism evidence="13 14">
    <name type="scientific">Sphingomonas glacialis</name>
    <dbReference type="NCBI Taxonomy" id="658225"/>
    <lineage>
        <taxon>Bacteria</taxon>
        <taxon>Pseudomonadati</taxon>
        <taxon>Pseudomonadota</taxon>
        <taxon>Alphaproteobacteria</taxon>
        <taxon>Sphingomonadales</taxon>
        <taxon>Sphingomonadaceae</taxon>
        <taxon>Sphingomonas</taxon>
    </lineage>
</organism>
<evidence type="ECO:0000256" key="5">
    <source>
        <dbReference type="ARBA" id="ARBA00023235"/>
    </source>
</evidence>
<dbReference type="PANTHER" id="PTHR11070:SF2">
    <property type="entry name" value="ATP-DEPENDENT DNA HELICASE SRS2"/>
    <property type="match status" value="1"/>
</dbReference>
<evidence type="ECO:0000256" key="3">
    <source>
        <dbReference type="ARBA" id="ARBA00022806"/>
    </source>
</evidence>
<dbReference type="OrthoDB" id="9810135at2"/>
<dbReference type="Gene3D" id="1.10.486.10">
    <property type="entry name" value="PCRA, domain 4"/>
    <property type="match status" value="1"/>
</dbReference>
<evidence type="ECO:0000256" key="2">
    <source>
        <dbReference type="ARBA" id="ARBA00022801"/>
    </source>
</evidence>
<dbReference type="InterPro" id="IPR014016">
    <property type="entry name" value="UvrD-like_ATP-bd"/>
</dbReference>
<protein>
    <recommendedName>
        <fullName evidence="7">DNA 3'-5' helicase</fullName>
        <ecNumber evidence="7">5.6.2.4</ecNumber>
    </recommendedName>
    <alternativeName>
        <fullName evidence="8">DNA 3'-5' helicase II</fullName>
    </alternativeName>
</protein>
<dbReference type="GO" id="GO:0003677">
    <property type="term" value="F:DNA binding"/>
    <property type="evidence" value="ECO:0007669"/>
    <property type="project" value="InterPro"/>
</dbReference>
<feature type="binding site" evidence="10">
    <location>
        <begin position="29"/>
        <end position="36"/>
    </location>
    <ligand>
        <name>ATP</name>
        <dbReference type="ChEBI" id="CHEBI:30616"/>
    </ligand>
</feature>
<dbReference type="InterPro" id="IPR027417">
    <property type="entry name" value="P-loop_NTPase"/>
</dbReference>
<evidence type="ECO:0000256" key="1">
    <source>
        <dbReference type="ARBA" id="ARBA00022741"/>
    </source>
</evidence>
<evidence type="ECO:0000256" key="4">
    <source>
        <dbReference type="ARBA" id="ARBA00022840"/>
    </source>
</evidence>
<keyword evidence="5" id="KW-0413">Isomerase</keyword>
<evidence type="ECO:0000256" key="9">
    <source>
        <dbReference type="ARBA" id="ARBA00048988"/>
    </source>
</evidence>
<dbReference type="Pfam" id="PF13361">
    <property type="entry name" value="UvrD_C"/>
    <property type="match status" value="1"/>
</dbReference>
<keyword evidence="4 10" id="KW-0067">ATP-binding</keyword>
<dbReference type="GO" id="GO:0043138">
    <property type="term" value="F:3'-5' DNA helicase activity"/>
    <property type="evidence" value="ECO:0007669"/>
    <property type="project" value="UniProtKB-EC"/>
</dbReference>